<dbReference type="PANTHER" id="PTHR35010">
    <property type="entry name" value="BLL4672 PROTEIN-RELATED"/>
    <property type="match status" value="1"/>
</dbReference>
<dbReference type="CDD" id="cd00093">
    <property type="entry name" value="HTH_XRE"/>
    <property type="match status" value="1"/>
</dbReference>
<dbReference type="GO" id="GO:0003677">
    <property type="term" value="F:DNA binding"/>
    <property type="evidence" value="ECO:0007669"/>
    <property type="project" value="InterPro"/>
</dbReference>
<protein>
    <submittedName>
        <fullName evidence="2">XRE family transcriptional regulator</fullName>
    </submittedName>
</protein>
<organism evidence="2 3">
    <name type="scientific">Tistrella mobilis</name>
    <dbReference type="NCBI Taxonomy" id="171437"/>
    <lineage>
        <taxon>Bacteria</taxon>
        <taxon>Pseudomonadati</taxon>
        <taxon>Pseudomonadota</taxon>
        <taxon>Alphaproteobacteria</taxon>
        <taxon>Geminicoccales</taxon>
        <taxon>Geminicoccaceae</taxon>
        <taxon>Tistrella</taxon>
    </lineage>
</organism>
<accession>A0A161Q100</accession>
<dbReference type="GeneID" id="97240812"/>
<dbReference type="SMART" id="SM00530">
    <property type="entry name" value="HTH_XRE"/>
    <property type="match status" value="1"/>
</dbReference>
<sequence>MSTARARTTAHKAASFGDLLRDWRQRRRLSQLALASEAGISTRHLSFMETGRAMPSRTMVLRLAEQLEVPLRERNELLVAAGHAPEFVERRLDDPALGPARRAVELVLKAHEPFPAIALDRHWTIIATNDAVAPILEGVAPHLLAGAINVMRLSLHPEGLAPRILNLAEVRAHLLDRLRRQIDMSADPALIDLMAEVKSWPAPIHIATAALAHDPYGGLVVPVKLASPAGPLTLFSTTTVFGSPLDITLAELAIETFFPGDDATARAFRGQRP</sequence>
<dbReference type="InterPro" id="IPR010982">
    <property type="entry name" value="Lambda_DNA-bd_dom_sf"/>
</dbReference>
<evidence type="ECO:0000259" key="1">
    <source>
        <dbReference type="PROSITE" id="PS50943"/>
    </source>
</evidence>
<dbReference type="Pfam" id="PF17765">
    <property type="entry name" value="MLTR_LBD"/>
    <property type="match status" value="1"/>
</dbReference>
<proteinExistence type="predicted"/>
<comment type="caution">
    <text evidence="2">The sequence shown here is derived from an EMBL/GenBank/DDBJ whole genome shotgun (WGS) entry which is preliminary data.</text>
</comment>
<dbReference type="PROSITE" id="PS50943">
    <property type="entry name" value="HTH_CROC1"/>
    <property type="match status" value="1"/>
</dbReference>
<reference evidence="2 3" key="1">
    <citation type="submission" date="2015-12" db="EMBL/GenBank/DDBJ databases">
        <title>Genome sequence of Tistrella mobilis MCCC 1A02139.</title>
        <authorList>
            <person name="Lu L."/>
            <person name="Lai Q."/>
            <person name="Shao Z."/>
            <person name="Qian P."/>
        </authorList>
    </citation>
    <scope>NUCLEOTIDE SEQUENCE [LARGE SCALE GENOMIC DNA]</scope>
    <source>
        <strain evidence="2 3">MCCC 1A02139</strain>
    </source>
</reference>
<dbReference type="PANTHER" id="PTHR35010:SF4">
    <property type="entry name" value="BLL5781 PROTEIN"/>
    <property type="match status" value="1"/>
</dbReference>
<name>A0A161Q100_9PROT</name>
<dbReference type="AlphaFoldDB" id="A0A161Q100"/>
<dbReference type="Gene3D" id="1.10.260.40">
    <property type="entry name" value="lambda repressor-like DNA-binding domains"/>
    <property type="match status" value="1"/>
</dbReference>
<dbReference type="InterPro" id="IPR041413">
    <property type="entry name" value="MLTR_LBD"/>
</dbReference>
<dbReference type="InterPro" id="IPR001387">
    <property type="entry name" value="Cro/C1-type_HTH"/>
</dbReference>
<evidence type="ECO:0000313" key="2">
    <source>
        <dbReference type="EMBL" id="KYO51046.1"/>
    </source>
</evidence>
<dbReference type="SUPFAM" id="SSF47413">
    <property type="entry name" value="lambda repressor-like DNA-binding domains"/>
    <property type="match status" value="1"/>
</dbReference>
<dbReference type="Pfam" id="PF13560">
    <property type="entry name" value="HTH_31"/>
    <property type="match status" value="1"/>
</dbReference>
<dbReference type="EMBL" id="LPZR01000183">
    <property type="protein sequence ID" value="KYO51046.1"/>
    <property type="molecule type" value="Genomic_DNA"/>
</dbReference>
<dbReference type="Gene3D" id="3.30.450.180">
    <property type="match status" value="1"/>
</dbReference>
<evidence type="ECO:0000313" key="3">
    <source>
        <dbReference type="Proteomes" id="UP000075787"/>
    </source>
</evidence>
<dbReference type="RefSeq" id="WP_062767009.1">
    <property type="nucleotide sequence ID" value="NZ_CP121045.1"/>
</dbReference>
<gene>
    <name evidence="2" type="ORF">AUP44_10385</name>
</gene>
<feature type="domain" description="HTH cro/C1-type" evidence="1">
    <location>
        <begin position="20"/>
        <end position="74"/>
    </location>
</feature>
<dbReference type="Proteomes" id="UP000075787">
    <property type="component" value="Unassembled WGS sequence"/>
</dbReference>
<dbReference type="OrthoDB" id="9785973at2"/>